<protein>
    <recommendedName>
        <fullName evidence="3">Up-regulated during septation protein 1 domain-containing protein</fullName>
    </recommendedName>
</protein>
<evidence type="ECO:0000313" key="4">
    <source>
        <dbReference type="Proteomes" id="UP000515153"/>
    </source>
</evidence>
<dbReference type="KEGG" id="pgri:PgNI_01525"/>
<organism evidence="4 5">
    <name type="scientific">Pyricularia grisea</name>
    <name type="common">Crabgrass-specific blast fungus</name>
    <name type="synonym">Magnaporthe grisea</name>
    <dbReference type="NCBI Taxonomy" id="148305"/>
    <lineage>
        <taxon>Eukaryota</taxon>
        <taxon>Fungi</taxon>
        <taxon>Dikarya</taxon>
        <taxon>Ascomycota</taxon>
        <taxon>Pezizomycotina</taxon>
        <taxon>Sordariomycetes</taxon>
        <taxon>Sordariomycetidae</taxon>
        <taxon>Magnaporthales</taxon>
        <taxon>Pyriculariaceae</taxon>
        <taxon>Pyricularia</taxon>
    </lineage>
</organism>
<dbReference type="GeneID" id="41956510"/>
<dbReference type="InterPro" id="IPR029191">
    <property type="entry name" value="Uds1"/>
</dbReference>
<evidence type="ECO:0000259" key="3">
    <source>
        <dbReference type="Pfam" id="PF15456"/>
    </source>
</evidence>
<evidence type="ECO:0000313" key="5">
    <source>
        <dbReference type="RefSeq" id="XP_030988164.1"/>
    </source>
</evidence>
<feature type="region of interest" description="Disordered" evidence="2">
    <location>
        <begin position="338"/>
        <end position="364"/>
    </location>
</feature>
<feature type="compositionally biased region" description="Polar residues" evidence="2">
    <location>
        <begin position="178"/>
        <end position="188"/>
    </location>
</feature>
<feature type="region of interest" description="Disordered" evidence="2">
    <location>
        <begin position="645"/>
        <end position="666"/>
    </location>
</feature>
<keyword evidence="1" id="KW-0175">Coiled coil</keyword>
<accession>A0A6P8BMJ2</accession>
<feature type="coiled-coil region" evidence="1">
    <location>
        <begin position="496"/>
        <end position="530"/>
    </location>
</feature>
<reference evidence="5" key="2">
    <citation type="submission" date="2019-10" db="EMBL/GenBank/DDBJ databases">
        <authorList>
            <consortium name="NCBI Genome Project"/>
        </authorList>
    </citation>
    <scope>NUCLEOTIDE SEQUENCE</scope>
    <source>
        <strain evidence="5">NI907</strain>
    </source>
</reference>
<feature type="compositionally biased region" description="Polar residues" evidence="2">
    <location>
        <begin position="19"/>
        <end position="33"/>
    </location>
</feature>
<dbReference type="Proteomes" id="UP000515153">
    <property type="component" value="Unplaced"/>
</dbReference>
<dbReference type="RefSeq" id="XP_030988164.1">
    <property type="nucleotide sequence ID" value="XM_031121596.1"/>
</dbReference>
<feature type="region of interest" description="Disordered" evidence="2">
    <location>
        <begin position="16"/>
        <end position="109"/>
    </location>
</feature>
<evidence type="ECO:0000256" key="2">
    <source>
        <dbReference type="SAM" id="MobiDB-lite"/>
    </source>
</evidence>
<feature type="domain" description="Up-regulated during septation protein 1" evidence="3">
    <location>
        <begin position="418"/>
        <end position="534"/>
    </location>
</feature>
<reference evidence="5" key="1">
    <citation type="journal article" date="2019" name="Mol. Biol. Evol.">
        <title>Blast fungal genomes show frequent chromosomal changes, gene gains and losses, and effector gene turnover.</title>
        <authorList>
            <person name="Gomez Luciano L.B."/>
            <person name="Jason Tsai I."/>
            <person name="Chuma I."/>
            <person name="Tosa Y."/>
            <person name="Chen Y.H."/>
            <person name="Li J.Y."/>
            <person name="Li M.Y."/>
            <person name="Jade Lu M.Y."/>
            <person name="Nakayashiki H."/>
            <person name="Li W.H."/>
        </authorList>
    </citation>
    <scope>NUCLEOTIDE SEQUENCE</scope>
    <source>
        <strain evidence="5">NI907</strain>
    </source>
</reference>
<feature type="compositionally biased region" description="Polar residues" evidence="2">
    <location>
        <begin position="226"/>
        <end position="240"/>
    </location>
</feature>
<gene>
    <name evidence="5" type="ORF">PgNI_01525</name>
</gene>
<keyword evidence="4" id="KW-1185">Reference proteome</keyword>
<dbReference type="OrthoDB" id="5429395at2759"/>
<feature type="region of interest" description="Disordered" evidence="2">
    <location>
        <begin position="680"/>
        <end position="717"/>
    </location>
</feature>
<feature type="compositionally biased region" description="Low complexity" evidence="2">
    <location>
        <begin position="252"/>
        <end position="270"/>
    </location>
</feature>
<feature type="compositionally biased region" description="Low complexity" evidence="2">
    <location>
        <begin position="681"/>
        <end position="700"/>
    </location>
</feature>
<evidence type="ECO:0000256" key="1">
    <source>
        <dbReference type="SAM" id="Coils"/>
    </source>
</evidence>
<reference evidence="5" key="3">
    <citation type="submission" date="2025-08" db="UniProtKB">
        <authorList>
            <consortium name="RefSeq"/>
        </authorList>
    </citation>
    <scope>IDENTIFICATION</scope>
    <source>
        <strain evidence="5">NI907</strain>
    </source>
</reference>
<feature type="compositionally biased region" description="Basic and acidic residues" evidence="2">
    <location>
        <begin position="34"/>
        <end position="62"/>
    </location>
</feature>
<feature type="compositionally biased region" description="Low complexity" evidence="2">
    <location>
        <begin position="192"/>
        <end position="206"/>
    </location>
</feature>
<proteinExistence type="predicted"/>
<dbReference type="Pfam" id="PF15456">
    <property type="entry name" value="Uds1"/>
    <property type="match status" value="1"/>
</dbReference>
<sequence>MAHIVNCMLEADQDHISHSKSATMPGSPVSRSETPSDKPDKAYVWRMYQPERKYQLFPRKEQPQAAPGKGLDPEQAFALAMNQTNNNNNNNEKSEKSPPGSGLRLRIKEHNLNRRRKVSVPELGPMTTVQEVPMDSPTIPGRPPLHERSISAPGHNWKHHHLAEVMIPTPSLVEEVTEINSSSESGSPANIPKSRSPLSPKSLAPLVIPTQGVPVPKLNRQRSLNRSRAGSTPIESNTAPRSARTDESPAMRTPYTPLSSSLTTPRSASTVHTNSTLPTPVTAPIESRASPKPWESSSTMTPLTELKETTSFLDMSATPKGASSTTNSTPIAFASETRPPVYHNANGHKRNQSESSGSIMERGRPRKRCDIVPGGIVVGRSISKRSRSADRRAFENLPQGWKSVEAPNTLPHNEAVALQKQALQQAARFEVLRKEDVEALSRELRQLDERTEYLRRTYNSLRAGRRNLHARICQYLRSPRFAKFSHDSMLKQEEALAELDNSIDDWVGKLEQAENRRTRVRQKLLEHVAAAATMPLSPGSVHGVSESLQMAIGIRSPHCLASNGAGNISTPPRSPTRQQIYIASAQQSPSPKRFVPSTIMEQPLGEETATAEEVEAHRRAVESIRVYAGDDVYALLADVENEFTKMSTSDGSPAEKQEQPDENLSEDELRNVHRARSHEMLNSLSKKSSDNSISSIKTSSPVRPSAATLKQRRSSIAPKLTPLPAAEGEIFLTSAVFKP</sequence>
<feature type="region of interest" description="Disordered" evidence="2">
    <location>
        <begin position="176"/>
        <end position="300"/>
    </location>
</feature>
<dbReference type="AlphaFoldDB" id="A0A6P8BMJ2"/>
<name>A0A6P8BMJ2_PYRGI</name>